<dbReference type="Proteomes" id="UP001302120">
    <property type="component" value="Unassembled WGS sequence"/>
</dbReference>
<protein>
    <submittedName>
        <fullName evidence="1">Uncharacterized protein</fullName>
    </submittedName>
</protein>
<name>A0ABU5UH20_9CYAN</name>
<gene>
    <name evidence="1" type="ORF">VB620_15885</name>
</gene>
<comment type="caution">
    <text evidence="1">The sequence shown here is derived from an EMBL/GenBank/DDBJ whole genome shotgun (WGS) entry which is preliminary data.</text>
</comment>
<reference evidence="1 2" key="1">
    <citation type="submission" date="2023-12" db="EMBL/GenBank/DDBJ databases">
        <title>Baltic Sea Cyanobacteria.</title>
        <authorList>
            <person name="Delbaje E."/>
            <person name="Fewer D.P."/>
            <person name="Shishido T.K."/>
        </authorList>
    </citation>
    <scope>NUCLEOTIDE SEQUENCE [LARGE SCALE GENOMIC DNA]</scope>
    <source>
        <strain evidence="1 2">UHCC-0300</strain>
    </source>
</reference>
<evidence type="ECO:0000313" key="1">
    <source>
        <dbReference type="EMBL" id="MEA5582815.1"/>
    </source>
</evidence>
<keyword evidence="2" id="KW-1185">Reference proteome</keyword>
<evidence type="ECO:0000313" key="2">
    <source>
        <dbReference type="Proteomes" id="UP001302120"/>
    </source>
</evidence>
<accession>A0ABU5UH20</accession>
<organism evidence="1 2">
    <name type="scientific">Nodularia harveyana UHCC-0300</name>
    <dbReference type="NCBI Taxonomy" id="2974287"/>
    <lineage>
        <taxon>Bacteria</taxon>
        <taxon>Bacillati</taxon>
        <taxon>Cyanobacteriota</taxon>
        <taxon>Cyanophyceae</taxon>
        <taxon>Nostocales</taxon>
        <taxon>Nodulariaceae</taxon>
        <taxon>Nodularia</taxon>
    </lineage>
</organism>
<sequence>MANVVFWKMTPIAGGKSKIMINFSYCLSPIFDQMMIESSRLYLEVFCLRRTVNGS</sequence>
<dbReference type="EMBL" id="JAYGHG010000029">
    <property type="protein sequence ID" value="MEA5582815.1"/>
    <property type="molecule type" value="Genomic_DNA"/>
</dbReference>
<dbReference type="RefSeq" id="WP_323197125.1">
    <property type="nucleotide sequence ID" value="NZ_JAYGHG010000029.1"/>
</dbReference>
<proteinExistence type="predicted"/>